<evidence type="ECO:0000256" key="2">
    <source>
        <dbReference type="ARBA" id="ARBA00023054"/>
    </source>
</evidence>
<keyword evidence="7" id="KW-1185">Reference proteome</keyword>
<protein>
    <submittedName>
        <fullName evidence="6">HlyD family secretion protein</fullName>
    </submittedName>
</protein>
<evidence type="ECO:0000256" key="3">
    <source>
        <dbReference type="SAM" id="Coils"/>
    </source>
</evidence>
<proteinExistence type="predicted"/>
<dbReference type="PANTHER" id="PTHR32347">
    <property type="entry name" value="EFFLUX SYSTEM COMPONENT YKNX-RELATED"/>
    <property type="match status" value="1"/>
</dbReference>
<gene>
    <name evidence="6" type="ORF">JOF50_000844</name>
</gene>
<name>A0ABV2NWS7_9CORY</name>
<evidence type="ECO:0000313" key="7">
    <source>
        <dbReference type="Proteomes" id="UP001549139"/>
    </source>
</evidence>
<organism evidence="6 7">
    <name type="scientific">Corynebacterium mucifaciens</name>
    <dbReference type="NCBI Taxonomy" id="57171"/>
    <lineage>
        <taxon>Bacteria</taxon>
        <taxon>Bacillati</taxon>
        <taxon>Actinomycetota</taxon>
        <taxon>Actinomycetes</taxon>
        <taxon>Mycobacteriales</taxon>
        <taxon>Corynebacteriaceae</taxon>
        <taxon>Corynebacterium</taxon>
    </lineage>
</organism>
<sequence length="577" mass="59799">MTSHTDSSTARRRFTRAGLALVTTSTLLLGACGFGGGDNDADGDGLKPGDYTVASNEGVSDSVVVNGTIEPVRSVNITTPVQSEVEKVAVKAGDRVQPEQFLASLNSEQLERQLEVQQKQQANAQADAQAAVDQLQSQLNAYQAGLDNGTNPTIRAAQAQLNQAQAAYNAAVAANGGARLVNRGVDAIERAAGGISSHLPGVRTAAPVPAPMPAPGVVAPPEVVGAQAAPAAPNQGVSQGNTGGLTADQLAQLTAENGGAAAGSGAGVAVSTDEAYAALEEAKANLAAAQAQAAQERDQLRAELDSAWRQAEAAQLGDGDGTLEYQVRESTVYAPLAGLVTSVDVREGDIPQGKLMTIADDSRLVIRTDVREADIPNIAEGDRVEFTSTATGKKKFNGRVSRIAPAADSVSGGNQNPAIEMGGQAAKSSEVTFPVEIEITGDKEGLLLGGSARAEIITAEAKDALNVPRDAVYGEDKDQKVLVLATEDDDATTGTVEERAVQTGASNDVDIAVTGGDLKPGDIVINWPDEYMDRTGEKVEINDPNFDGEKVREAREKKERTTATVTVTSTRRAAEEQ</sequence>
<comment type="subcellular location">
    <subcellularLocation>
        <location evidence="1">Cell envelope</location>
    </subcellularLocation>
</comment>
<reference evidence="6 7" key="1">
    <citation type="submission" date="2024-06" db="EMBL/GenBank/DDBJ databases">
        <title>Sequencing the genomes of 1000 actinobacteria strains.</title>
        <authorList>
            <person name="Klenk H.-P."/>
        </authorList>
    </citation>
    <scope>NUCLEOTIDE SEQUENCE [LARGE SCALE GENOMIC DNA]</scope>
    <source>
        <strain evidence="6 7">DSM 44265</strain>
    </source>
</reference>
<evidence type="ECO:0000313" key="6">
    <source>
        <dbReference type="EMBL" id="MET3944045.1"/>
    </source>
</evidence>
<comment type="caution">
    <text evidence="6">The sequence shown here is derived from an EMBL/GenBank/DDBJ whole genome shotgun (WGS) entry which is preliminary data.</text>
</comment>
<accession>A0ABV2NWS7</accession>
<dbReference type="Gene3D" id="1.10.287.470">
    <property type="entry name" value="Helix hairpin bin"/>
    <property type="match status" value="1"/>
</dbReference>
<dbReference type="Gene3D" id="2.40.30.170">
    <property type="match status" value="1"/>
</dbReference>
<dbReference type="Gene3D" id="2.40.420.20">
    <property type="match status" value="1"/>
</dbReference>
<dbReference type="Gene3D" id="2.40.50.100">
    <property type="match status" value="1"/>
</dbReference>
<dbReference type="Pfam" id="PF25990">
    <property type="entry name" value="Beta-barrel_YknX"/>
    <property type="match status" value="1"/>
</dbReference>
<feature type="coiled-coil region" evidence="3">
    <location>
        <begin position="272"/>
        <end position="306"/>
    </location>
</feature>
<dbReference type="InterPro" id="IPR058636">
    <property type="entry name" value="Beta-barrel_YknX"/>
</dbReference>
<dbReference type="InterPro" id="IPR050465">
    <property type="entry name" value="UPF0194_transport"/>
</dbReference>
<feature type="region of interest" description="Disordered" evidence="4">
    <location>
        <begin position="553"/>
        <end position="577"/>
    </location>
</feature>
<feature type="domain" description="YknX-like beta-barrel" evidence="5">
    <location>
        <begin position="365"/>
        <end position="456"/>
    </location>
</feature>
<dbReference type="PANTHER" id="PTHR32347:SF23">
    <property type="entry name" value="BLL5650 PROTEIN"/>
    <property type="match status" value="1"/>
</dbReference>
<dbReference type="SUPFAM" id="SSF111369">
    <property type="entry name" value="HlyD-like secretion proteins"/>
    <property type="match status" value="2"/>
</dbReference>
<keyword evidence="2 3" id="KW-0175">Coiled coil</keyword>
<evidence type="ECO:0000256" key="4">
    <source>
        <dbReference type="SAM" id="MobiDB-lite"/>
    </source>
</evidence>
<evidence type="ECO:0000256" key="1">
    <source>
        <dbReference type="ARBA" id="ARBA00004196"/>
    </source>
</evidence>
<feature type="compositionally biased region" description="Low complexity" evidence="4">
    <location>
        <begin position="562"/>
        <end position="571"/>
    </location>
</feature>
<dbReference type="EMBL" id="JBEPNZ010000001">
    <property type="protein sequence ID" value="MET3944045.1"/>
    <property type="molecule type" value="Genomic_DNA"/>
</dbReference>
<dbReference type="Proteomes" id="UP001549139">
    <property type="component" value="Unassembled WGS sequence"/>
</dbReference>
<evidence type="ECO:0000259" key="5">
    <source>
        <dbReference type="Pfam" id="PF25990"/>
    </source>
</evidence>